<dbReference type="Gramene" id="ONK66270">
    <property type="protein sequence ID" value="ONK66270"/>
    <property type="gene ID" value="A4U43_C06F5970"/>
</dbReference>
<evidence type="ECO:0008006" key="4">
    <source>
        <dbReference type="Google" id="ProtNLM"/>
    </source>
</evidence>
<organism evidence="2 3">
    <name type="scientific">Asparagus officinalis</name>
    <name type="common">Garden asparagus</name>
    <dbReference type="NCBI Taxonomy" id="4686"/>
    <lineage>
        <taxon>Eukaryota</taxon>
        <taxon>Viridiplantae</taxon>
        <taxon>Streptophyta</taxon>
        <taxon>Embryophyta</taxon>
        <taxon>Tracheophyta</taxon>
        <taxon>Spermatophyta</taxon>
        <taxon>Magnoliopsida</taxon>
        <taxon>Liliopsida</taxon>
        <taxon>Asparagales</taxon>
        <taxon>Asparagaceae</taxon>
        <taxon>Asparagoideae</taxon>
        <taxon>Asparagus</taxon>
    </lineage>
</organism>
<dbReference type="GO" id="GO:0000981">
    <property type="term" value="F:DNA-binding transcription factor activity, RNA polymerase II-specific"/>
    <property type="evidence" value="ECO:0007669"/>
    <property type="project" value="TreeGrafter"/>
</dbReference>
<dbReference type="PANTHER" id="PTHR13935:SF90">
    <property type="entry name" value="TRANSCRIPTION FACTOR BHLH162"/>
    <property type="match status" value="1"/>
</dbReference>
<evidence type="ECO:0000256" key="1">
    <source>
        <dbReference type="SAM" id="Coils"/>
    </source>
</evidence>
<evidence type="ECO:0000313" key="3">
    <source>
        <dbReference type="Proteomes" id="UP000243459"/>
    </source>
</evidence>
<dbReference type="Proteomes" id="UP000243459">
    <property type="component" value="Chromosome 6"/>
</dbReference>
<dbReference type="AlphaFoldDB" id="A0A5P1EQG5"/>
<dbReference type="EMBL" id="CM007386">
    <property type="protein sequence ID" value="ONK66270.1"/>
    <property type="molecule type" value="Genomic_DNA"/>
</dbReference>
<dbReference type="GO" id="GO:0090575">
    <property type="term" value="C:RNA polymerase II transcription regulator complex"/>
    <property type="evidence" value="ECO:0007669"/>
    <property type="project" value="TreeGrafter"/>
</dbReference>
<dbReference type="GO" id="GO:0000977">
    <property type="term" value="F:RNA polymerase II transcription regulatory region sequence-specific DNA binding"/>
    <property type="evidence" value="ECO:0007669"/>
    <property type="project" value="TreeGrafter"/>
</dbReference>
<evidence type="ECO:0000313" key="2">
    <source>
        <dbReference type="EMBL" id="ONK66270.1"/>
    </source>
</evidence>
<reference evidence="3" key="1">
    <citation type="journal article" date="2017" name="Nat. Commun.">
        <title>The asparagus genome sheds light on the origin and evolution of a young Y chromosome.</title>
        <authorList>
            <person name="Harkess A."/>
            <person name="Zhou J."/>
            <person name="Xu C."/>
            <person name="Bowers J.E."/>
            <person name="Van der Hulst R."/>
            <person name="Ayyampalayam S."/>
            <person name="Mercati F."/>
            <person name="Riccardi P."/>
            <person name="McKain M.R."/>
            <person name="Kakrana A."/>
            <person name="Tang H."/>
            <person name="Ray J."/>
            <person name="Groenendijk J."/>
            <person name="Arikit S."/>
            <person name="Mathioni S.M."/>
            <person name="Nakano M."/>
            <person name="Shan H."/>
            <person name="Telgmann-Rauber A."/>
            <person name="Kanno A."/>
            <person name="Yue Z."/>
            <person name="Chen H."/>
            <person name="Li W."/>
            <person name="Chen Y."/>
            <person name="Xu X."/>
            <person name="Zhang Y."/>
            <person name="Luo S."/>
            <person name="Chen H."/>
            <person name="Gao J."/>
            <person name="Mao Z."/>
            <person name="Pires J.C."/>
            <person name="Luo M."/>
            <person name="Kudrna D."/>
            <person name="Wing R.A."/>
            <person name="Meyers B.C."/>
            <person name="Yi K."/>
            <person name="Kong H."/>
            <person name="Lavrijsen P."/>
            <person name="Sunseri F."/>
            <person name="Falavigna A."/>
            <person name="Ye Y."/>
            <person name="Leebens-Mack J.H."/>
            <person name="Chen G."/>
        </authorList>
    </citation>
    <scope>NUCLEOTIDE SEQUENCE [LARGE SCALE GENOMIC DNA]</scope>
    <source>
        <strain evidence="3">cv. DH0086</strain>
    </source>
</reference>
<dbReference type="InterPro" id="IPR015660">
    <property type="entry name" value="MASH1/Ascl1a-like"/>
</dbReference>
<gene>
    <name evidence="2" type="ORF">A4U43_C06F5970</name>
</gene>
<name>A0A5P1EQG5_ASPOF</name>
<sequence length="162" mass="18170">MATPQESFATSDHDLPPCLHLHYGENCHHADALSQYDHLDHAIDYIKKLSERIERLKQRKNSVTGEASDKESDGGMAGELGLPVVEVRHQDSIVEVVLITSLKTSFVFHETIKVLEEEGIDVLNAGFSVVRDKIFYTIHSQVVSSINDFEASKVSERLKKLI</sequence>
<feature type="coiled-coil region" evidence="1">
    <location>
        <begin position="39"/>
        <end position="73"/>
    </location>
</feature>
<keyword evidence="1" id="KW-0175">Coiled coil</keyword>
<keyword evidence="3" id="KW-1185">Reference proteome</keyword>
<protein>
    <recommendedName>
        <fullName evidence="4">BHLH domain-containing protein</fullName>
    </recommendedName>
</protein>
<dbReference type="PANTHER" id="PTHR13935">
    <property type="entry name" value="ACHAETE-SCUTE TRANSCRIPTION FACTOR-RELATED"/>
    <property type="match status" value="1"/>
</dbReference>
<proteinExistence type="predicted"/>
<accession>A0A5P1EQG5</accession>
<dbReference type="OMA" id="CHHADAL"/>